<protein>
    <submittedName>
        <fullName evidence="2">Sensor histidine kinase regulating citrate/malate metabolism</fullName>
    </submittedName>
</protein>
<keyword evidence="2" id="KW-0808">Transferase</keyword>
<keyword evidence="2" id="KW-0418">Kinase</keyword>
<dbReference type="InterPro" id="IPR036890">
    <property type="entry name" value="HATPase_C_sf"/>
</dbReference>
<keyword evidence="3" id="KW-1185">Reference proteome</keyword>
<evidence type="ECO:0000313" key="2">
    <source>
        <dbReference type="EMBL" id="MDQ0494582.1"/>
    </source>
</evidence>
<evidence type="ECO:0000313" key="3">
    <source>
        <dbReference type="Proteomes" id="UP001242811"/>
    </source>
</evidence>
<sequence length="162" mass="18395">MHEALEYIHLTLDRIDNSYQRVNTGNLVIDALVSNTLNIAQVSGIQVKYKVNLQDVNLKIERYDLCVVLGNILDNAVEAAKISGQTGNKCIEIIIFSNKYTLFINVTNTMKDFTCSLYTKKQQPDLHGNGLTNIRKITERYDGNVSIEAINHRFNIMVTLQF</sequence>
<comment type="caution">
    <text evidence="2">The sequence shown here is derived from an EMBL/GenBank/DDBJ whole genome shotgun (WGS) entry which is preliminary data.</text>
</comment>
<dbReference type="PANTHER" id="PTHR40448:SF1">
    <property type="entry name" value="TWO-COMPONENT SENSOR HISTIDINE KINASE"/>
    <property type="match status" value="1"/>
</dbReference>
<evidence type="ECO:0000259" key="1">
    <source>
        <dbReference type="Pfam" id="PF14501"/>
    </source>
</evidence>
<dbReference type="InterPro" id="IPR032834">
    <property type="entry name" value="NatK-like_C"/>
</dbReference>
<feature type="domain" description="Sensor histidine kinase NatK-like C-terminal" evidence="1">
    <location>
        <begin position="62"/>
        <end position="160"/>
    </location>
</feature>
<proteinExistence type="predicted"/>
<name>A0ABU0KYQ5_9BACL</name>
<dbReference type="PANTHER" id="PTHR40448">
    <property type="entry name" value="TWO-COMPONENT SENSOR HISTIDINE KINASE"/>
    <property type="match status" value="1"/>
</dbReference>
<dbReference type="Pfam" id="PF14501">
    <property type="entry name" value="HATPase_c_5"/>
    <property type="match status" value="1"/>
</dbReference>
<organism evidence="2 3">
    <name type="scientific">Paenibacillus brasilensis</name>
    <dbReference type="NCBI Taxonomy" id="128574"/>
    <lineage>
        <taxon>Bacteria</taxon>
        <taxon>Bacillati</taxon>
        <taxon>Bacillota</taxon>
        <taxon>Bacilli</taxon>
        <taxon>Bacillales</taxon>
        <taxon>Paenibacillaceae</taxon>
        <taxon>Paenibacillus</taxon>
    </lineage>
</organism>
<dbReference type="Proteomes" id="UP001242811">
    <property type="component" value="Unassembled WGS sequence"/>
</dbReference>
<gene>
    <name evidence="2" type="ORF">QOZ95_002747</name>
</gene>
<accession>A0ABU0KYQ5</accession>
<reference evidence="2 3" key="1">
    <citation type="submission" date="2023-07" db="EMBL/GenBank/DDBJ databases">
        <title>Genomic Encyclopedia of Type Strains, Phase IV (KMG-IV): sequencing the most valuable type-strain genomes for metagenomic binning, comparative biology and taxonomic classification.</title>
        <authorList>
            <person name="Goeker M."/>
        </authorList>
    </citation>
    <scope>NUCLEOTIDE SEQUENCE [LARGE SCALE GENOMIC DNA]</scope>
    <source>
        <strain evidence="2 3">DSM 14914</strain>
    </source>
</reference>
<dbReference type="Gene3D" id="3.30.565.10">
    <property type="entry name" value="Histidine kinase-like ATPase, C-terminal domain"/>
    <property type="match status" value="1"/>
</dbReference>
<dbReference type="GO" id="GO:0016301">
    <property type="term" value="F:kinase activity"/>
    <property type="evidence" value="ECO:0007669"/>
    <property type="project" value="UniProtKB-KW"/>
</dbReference>
<dbReference type="EMBL" id="JAUSWA010000014">
    <property type="protein sequence ID" value="MDQ0494582.1"/>
    <property type="molecule type" value="Genomic_DNA"/>
</dbReference>
<dbReference type="RefSeq" id="WP_167518689.1">
    <property type="nucleotide sequence ID" value="NZ_CP045298.1"/>
</dbReference>
<dbReference type="SUPFAM" id="SSF55874">
    <property type="entry name" value="ATPase domain of HSP90 chaperone/DNA topoisomerase II/histidine kinase"/>
    <property type="match status" value="1"/>
</dbReference>